<dbReference type="Proteomes" id="UP000276776">
    <property type="component" value="Unassembled WGS sequence"/>
</dbReference>
<keyword evidence="8" id="KW-0496">Mitochondrion</keyword>
<evidence type="ECO:0000256" key="3">
    <source>
        <dbReference type="ARBA" id="ARBA00022448"/>
    </source>
</evidence>
<proteinExistence type="inferred from homology"/>
<evidence type="ECO:0000256" key="8">
    <source>
        <dbReference type="ARBA" id="ARBA00023128"/>
    </source>
</evidence>
<organism evidence="15">
    <name type="scientific">Thelazia callipaeda</name>
    <name type="common">Oriental eyeworm</name>
    <name type="synonym">Parasitic nematode</name>
    <dbReference type="NCBI Taxonomy" id="103827"/>
    <lineage>
        <taxon>Eukaryota</taxon>
        <taxon>Metazoa</taxon>
        <taxon>Ecdysozoa</taxon>
        <taxon>Nematoda</taxon>
        <taxon>Chromadorea</taxon>
        <taxon>Rhabditida</taxon>
        <taxon>Spirurina</taxon>
        <taxon>Spiruromorpha</taxon>
        <taxon>Thelazioidea</taxon>
        <taxon>Thelaziidae</taxon>
        <taxon>Thelazia</taxon>
    </lineage>
</organism>
<sequence length="272" mass="31285">MHKEKYENFVAGWGAGFVETVVLYPQNKIIFRQQLQGVPIKEVYAQLRNEGWRMLYRGILPPLVQRTTTRSVMFGMFDKFYRYFNCCECQAPLKNGLCIACAAFMAGAVEAITCPLERTQVLLQSPRFNHKYQNTGHALTELAKIGSKELYRGFSLVLLRNGLSNVLFFSFRKPLRDLVINFDRKCISEDLNSRISDNLLAFMSDFISGALLGASISTLFFPLNVVKQRMQSTVNTPFLTAWSVLQVIWIERNGSFRQLFRGITLNYTRYHV</sequence>
<accession>A0A0N5CUC1</accession>
<evidence type="ECO:0000256" key="2">
    <source>
        <dbReference type="ARBA" id="ARBA00006375"/>
    </source>
</evidence>
<keyword evidence="7 12" id="KW-1133">Transmembrane helix</keyword>
<feature type="transmembrane region" description="Helical" evidence="12">
    <location>
        <begin position="199"/>
        <end position="221"/>
    </location>
</feature>
<dbReference type="OMA" id="GCAFNTG"/>
<name>A0A0N5CUC1_THECL</name>
<evidence type="ECO:0000256" key="6">
    <source>
        <dbReference type="ARBA" id="ARBA00022792"/>
    </source>
</evidence>
<keyword evidence="14" id="KW-1185">Reference proteome</keyword>
<keyword evidence="4 10" id="KW-0812">Transmembrane</keyword>
<evidence type="ECO:0000256" key="11">
    <source>
        <dbReference type="RuleBase" id="RU000488"/>
    </source>
</evidence>
<dbReference type="InterPro" id="IPR023395">
    <property type="entry name" value="MCP_dom_sf"/>
</dbReference>
<evidence type="ECO:0000313" key="15">
    <source>
        <dbReference type="WBParaSite" id="TCLT_0000385101-mRNA-1"/>
    </source>
</evidence>
<feature type="repeat" description="Solcar" evidence="10">
    <location>
        <begin position="94"/>
        <end position="178"/>
    </location>
</feature>
<dbReference type="PROSITE" id="PS50920">
    <property type="entry name" value="SOLCAR"/>
    <property type="match status" value="3"/>
</dbReference>
<evidence type="ECO:0000256" key="4">
    <source>
        <dbReference type="ARBA" id="ARBA00022692"/>
    </source>
</evidence>
<reference evidence="15" key="1">
    <citation type="submission" date="2017-02" db="UniProtKB">
        <authorList>
            <consortium name="WormBaseParasite"/>
        </authorList>
    </citation>
    <scope>IDENTIFICATION</scope>
</reference>
<dbReference type="PANTHER" id="PTHR46131">
    <property type="entry name" value="SD08549P"/>
    <property type="match status" value="1"/>
</dbReference>
<evidence type="ECO:0000256" key="7">
    <source>
        <dbReference type="ARBA" id="ARBA00022989"/>
    </source>
</evidence>
<dbReference type="Pfam" id="PF00153">
    <property type="entry name" value="Mito_carr"/>
    <property type="match status" value="3"/>
</dbReference>
<dbReference type="GO" id="GO:0005743">
    <property type="term" value="C:mitochondrial inner membrane"/>
    <property type="evidence" value="ECO:0007669"/>
    <property type="project" value="UniProtKB-SubCell"/>
</dbReference>
<evidence type="ECO:0000256" key="5">
    <source>
        <dbReference type="ARBA" id="ARBA00022737"/>
    </source>
</evidence>
<evidence type="ECO:0000256" key="9">
    <source>
        <dbReference type="ARBA" id="ARBA00023136"/>
    </source>
</evidence>
<dbReference type="SUPFAM" id="SSF103506">
    <property type="entry name" value="Mitochondrial carrier"/>
    <property type="match status" value="1"/>
</dbReference>
<dbReference type="STRING" id="103827.A0A0N5CUC1"/>
<evidence type="ECO:0000313" key="14">
    <source>
        <dbReference type="Proteomes" id="UP000276776"/>
    </source>
</evidence>
<keyword evidence="6" id="KW-0999">Mitochondrion inner membrane</keyword>
<evidence type="ECO:0000256" key="1">
    <source>
        <dbReference type="ARBA" id="ARBA00004448"/>
    </source>
</evidence>
<feature type="repeat" description="Solcar" evidence="10">
    <location>
        <begin position="3"/>
        <end position="83"/>
    </location>
</feature>
<dbReference type="WBParaSite" id="TCLT_0000385101-mRNA-1">
    <property type="protein sequence ID" value="TCLT_0000385101-mRNA-1"/>
    <property type="gene ID" value="TCLT_0000385101"/>
</dbReference>
<dbReference type="GO" id="GO:0051724">
    <property type="term" value="F:NAD transmembrane transporter activity"/>
    <property type="evidence" value="ECO:0007669"/>
    <property type="project" value="TreeGrafter"/>
</dbReference>
<dbReference type="OrthoDB" id="2139348at2759"/>
<keyword evidence="9 10" id="KW-0472">Membrane</keyword>
<keyword evidence="3 11" id="KW-0813">Transport</keyword>
<dbReference type="AlphaFoldDB" id="A0A0N5CUC1"/>
<evidence type="ECO:0000256" key="12">
    <source>
        <dbReference type="SAM" id="Phobius"/>
    </source>
</evidence>
<evidence type="ECO:0000313" key="13">
    <source>
        <dbReference type="EMBL" id="VDN00861.1"/>
    </source>
</evidence>
<protein>
    <submittedName>
        <fullName evidence="15">Mitochondrial carrier protein</fullName>
    </submittedName>
</protein>
<dbReference type="Gene3D" id="1.50.40.10">
    <property type="entry name" value="Mitochondrial carrier domain"/>
    <property type="match status" value="1"/>
</dbReference>
<feature type="repeat" description="Solcar" evidence="10">
    <location>
        <begin position="200"/>
        <end position="272"/>
    </location>
</feature>
<reference evidence="13 14" key="2">
    <citation type="submission" date="2018-11" db="EMBL/GenBank/DDBJ databases">
        <authorList>
            <consortium name="Pathogen Informatics"/>
        </authorList>
    </citation>
    <scope>NUCLEOTIDE SEQUENCE [LARGE SCALE GENOMIC DNA]</scope>
</reference>
<comment type="subcellular location">
    <subcellularLocation>
        <location evidence="1">Mitochondrion inner membrane</location>
        <topology evidence="1">Multi-pass membrane protein</topology>
    </subcellularLocation>
</comment>
<comment type="similarity">
    <text evidence="2 11">Belongs to the mitochondrial carrier (TC 2.A.29) family.</text>
</comment>
<dbReference type="InterPro" id="IPR052465">
    <property type="entry name" value="Mito_NAD+_Carrier"/>
</dbReference>
<gene>
    <name evidence="13" type="ORF">TCLT_LOCUS3840</name>
</gene>
<keyword evidence="5" id="KW-0677">Repeat</keyword>
<evidence type="ECO:0000256" key="10">
    <source>
        <dbReference type="PROSITE-ProRule" id="PRU00282"/>
    </source>
</evidence>
<dbReference type="PANTHER" id="PTHR46131:SF1">
    <property type="entry name" value="SD08549P"/>
    <property type="match status" value="1"/>
</dbReference>
<dbReference type="InterPro" id="IPR018108">
    <property type="entry name" value="MCP_transmembrane"/>
</dbReference>
<dbReference type="EMBL" id="UYYF01004268">
    <property type="protein sequence ID" value="VDN00861.1"/>
    <property type="molecule type" value="Genomic_DNA"/>
</dbReference>